<feature type="region of interest" description="Disordered" evidence="5">
    <location>
        <begin position="63"/>
        <end position="101"/>
    </location>
</feature>
<evidence type="ECO:0000313" key="8">
    <source>
        <dbReference type="EMBL" id="MDZ5035132.1"/>
    </source>
</evidence>
<dbReference type="InterPro" id="IPR019931">
    <property type="entry name" value="LPXTG_anchor"/>
</dbReference>
<dbReference type="RefSeq" id="WP_322413472.1">
    <property type="nucleotide sequence ID" value="NZ_WNVG01001294.1"/>
</dbReference>
<accession>A0AAW9J5V3</accession>
<feature type="transmembrane region" description="Helical" evidence="6">
    <location>
        <begin position="102"/>
        <end position="120"/>
    </location>
</feature>
<keyword evidence="3" id="KW-0732">Signal</keyword>
<dbReference type="Gene3D" id="1.20.1270.90">
    <property type="entry name" value="AF1782-like"/>
    <property type="match status" value="1"/>
</dbReference>
<organism evidence="8 9">
    <name type="scientific">Clostridium perfringens</name>
    <dbReference type="NCBI Taxonomy" id="1502"/>
    <lineage>
        <taxon>Bacteria</taxon>
        <taxon>Bacillati</taxon>
        <taxon>Bacillota</taxon>
        <taxon>Clostridia</taxon>
        <taxon>Eubacteriales</taxon>
        <taxon>Clostridiaceae</taxon>
        <taxon>Clostridium</taxon>
    </lineage>
</organism>
<protein>
    <submittedName>
        <fullName evidence="8">LPXTG cell wall anchor domain-containing protein</fullName>
    </submittedName>
</protein>
<evidence type="ECO:0000256" key="1">
    <source>
        <dbReference type="ARBA" id="ARBA00022512"/>
    </source>
</evidence>
<keyword evidence="6" id="KW-0472">Membrane</keyword>
<keyword evidence="1" id="KW-0134">Cell wall</keyword>
<name>A0AAW9J5V3_CLOPF</name>
<feature type="non-terminal residue" evidence="8">
    <location>
        <position position="1"/>
    </location>
</feature>
<feature type="compositionally biased region" description="Low complexity" evidence="5">
    <location>
        <begin position="68"/>
        <end position="93"/>
    </location>
</feature>
<keyword evidence="6" id="KW-0812">Transmembrane</keyword>
<dbReference type="AlphaFoldDB" id="A0AAW9J5V3"/>
<evidence type="ECO:0000256" key="3">
    <source>
        <dbReference type="ARBA" id="ARBA00022729"/>
    </source>
</evidence>
<evidence type="ECO:0000259" key="7">
    <source>
        <dbReference type="Pfam" id="PF00746"/>
    </source>
</evidence>
<evidence type="ECO:0000256" key="2">
    <source>
        <dbReference type="ARBA" id="ARBA00022525"/>
    </source>
</evidence>
<sequence>DLIMKAEALDLSKYTKESANKVSLELANVRSVFNNEEATQKEVDEAANGLELALANLEIAQGNSENIGNNGTDNGASGNNGNNNTGKGNNENNLPSTGGTPASLMTLLGTLTTALGISIMRKRNK</sequence>
<evidence type="ECO:0000256" key="5">
    <source>
        <dbReference type="SAM" id="MobiDB-lite"/>
    </source>
</evidence>
<keyword evidence="4" id="KW-0572">Peptidoglycan-anchor</keyword>
<dbReference type="NCBIfam" id="TIGR01167">
    <property type="entry name" value="LPXTG_anchor"/>
    <property type="match status" value="1"/>
</dbReference>
<evidence type="ECO:0000313" key="9">
    <source>
        <dbReference type="Proteomes" id="UP001289066"/>
    </source>
</evidence>
<dbReference type="Pfam" id="PF00746">
    <property type="entry name" value="Gram_pos_anchor"/>
    <property type="match status" value="1"/>
</dbReference>
<comment type="caution">
    <text evidence="8">The sequence shown here is derived from an EMBL/GenBank/DDBJ whole genome shotgun (WGS) entry which is preliminary data.</text>
</comment>
<gene>
    <name evidence="8" type="ORF">GNF81_20820</name>
</gene>
<proteinExistence type="predicted"/>
<dbReference type="EMBL" id="WNVG01001294">
    <property type="protein sequence ID" value="MDZ5035132.1"/>
    <property type="molecule type" value="Genomic_DNA"/>
</dbReference>
<evidence type="ECO:0000256" key="4">
    <source>
        <dbReference type="ARBA" id="ARBA00023088"/>
    </source>
</evidence>
<feature type="domain" description="Gram-positive cocci surface proteins LPxTG" evidence="7">
    <location>
        <begin position="89"/>
        <end position="125"/>
    </location>
</feature>
<keyword evidence="2" id="KW-0964">Secreted</keyword>
<dbReference type="Proteomes" id="UP001289066">
    <property type="component" value="Unassembled WGS sequence"/>
</dbReference>
<keyword evidence="6" id="KW-1133">Transmembrane helix</keyword>
<reference evidence="8" key="1">
    <citation type="submission" date="2019-11" db="EMBL/GenBank/DDBJ databases">
        <title>Characterization of Clostridium perfringens isolates from swine manure treated agricultural soils.</title>
        <authorList>
            <person name="Wushke S.T."/>
        </authorList>
    </citation>
    <scope>NUCLEOTIDE SEQUENCE</scope>
    <source>
        <strain evidence="8">X15</strain>
    </source>
</reference>
<evidence type="ECO:0000256" key="6">
    <source>
        <dbReference type="SAM" id="Phobius"/>
    </source>
</evidence>